<accession>A0A8H5BZF8</accession>
<dbReference type="OrthoDB" id="3067340at2759"/>
<organism evidence="3 4">
    <name type="scientific">Ephemerocybe angulata</name>
    <dbReference type="NCBI Taxonomy" id="980116"/>
    <lineage>
        <taxon>Eukaryota</taxon>
        <taxon>Fungi</taxon>
        <taxon>Dikarya</taxon>
        <taxon>Basidiomycota</taxon>
        <taxon>Agaricomycotina</taxon>
        <taxon>Agaricomycetes</taxon>
        <taxon>Agaricomycetidae</taxon>
        <taxon>Agaricales</taxon>
        <taxon>Agaricineae</taxon>
        <taxon>Psathyrellaceae</taxon>
        <taxon>Ephemerocybe</taxon>
    </lineage>
</organism>
<sequence length="443" mass="49284">MLAVDQDRRSASIETDDSSEVDVTSGRGVVENTGLNSHRLWQILSPLGIPPTFFGNGGAALLEKSSPSPWFLTGSGRQFPNPLTQTGFNILEVLPLVGIRLRPLPIELHDAVFEYLPLSDLKVLASVQRAYKPFVAEHLRMRVVRLLGEYFQSGDAALKAMERLGCVLSGSAALEVVVPGSCSPRNLNFYCAKGASRRMLRYMEESPGFSRTDPPARKYVAERDPARKLDVNNGVRRMYTFRHIISGRSVFLTESNSESPLVPIFYFHTSQLMNVVAGTGAICFYSELSDNYTGLKNLHPRFDAIHRPGVTEAWSKLGMGTREDCQDLHGNHDNLTAKQRRGMCQRFSRTSVDAWVTNMGYQPGQLCVDLGPVVSWNLGRHVTKGTGDVATQRPIVRIARDDWYLRTYRGAGEWVGFYVPDGRVPGLAETARWKWSFPSKAAA</sequence>
<evidence type="ECO:0000313" key="3">
    <source>
        <dbReference type="EMBL" id="KAF5332295.1"/>
    </source>
</evidence>
<dbReference type="Proteomes" id="UP000541558">
    <property type="component" value="Unassembled WGS sequence"/>
</dbReference>
<reference evidence="3 4" key="1">
    <citation type="journal article" date="2020" name="ISME J.">
        <title>Uncovering the hidden diversity of litter-decomposition mechanisms in mushroom-forming fungi.</title>
        <authorList>
            <person name="Floudas D."/>
            <person name="Bentzer J."/>
            <person name="Ahren D."/>
            <person name="Johansson T."/>
            <person name="Persson P."/>
            <person name="Tunlid A."/>
        </authorList>
    </citation>
    <scope>NUCLEOTIDE SEQUENCE [LARGE SCALE GENOMIC DNA]</scope>
    <source>
        <strain evidence="3 4">CBS 175.51</strain>
    </source>
</reference>
<keyword evidence="4" id="KW-1185">Reference proteome</keyword>
<evidence type="ECO:0000256" key="1">
    <source>
        <dbReference type="SAM" id="MobiDB-lite"/>
    </source>
</evidence>
<feature type="compositionally biased region" description="Basic and acidic residues" evidence="1">
    <location>
        <begin position="1"/>
        <end position="11"/>
    </location>
</feature>
<protein>
    <recommendedName>
        <fullName evidence="2">F-box domain-containing protein</fullName>
    </recommendedName>
</protein>
<comment type="caution">
    <text evidence="3">The sequence shown here is derived from an EMBL/GenBank/DDBJ whole genome shotgun (WGS) entry which is preliminary data.</text>
</comment>
<evidence type="ECO:0000259" key="2">
    <source>
        <dbReference type="PROSITE" id="PS50181"/>
    </source>
</evidence>
<dbReference type="AlphaFoldDB" id="A0A8H5BZF8"/>
<evidence type="ECO:0000313" key="4">
    <source>
        <dbReference type="Proteomes" id="UP000541558"/>
    </source>
</evidence>
<feature type="domain" description="F-box" evidence="2">
    <location>
        <begin position="98"/>
        <end position="144"/>
    </location>
</feature>
<name>A0A8H5BZF8_9AGAR</name>
<gene>
    <name evidence="3" type="ORF">D9611_008147</name>
</gene>
<dbReference type="PROSITE" id="PS50181">
    <property type="entry name" value="FBOX"/>
    <property type="match status" value="1"/>
</dbReference>
<proteinExistence type="predicted"/>
<dbReference type="InterPro" id="IPR001810">
    <property type="entry name" value="F-box_dom"/>
</dbReference>
<dbReference type="EMBL" id="JAACJK010000111">
    <property type="protein sequence ID" value="KAF5332295.1"/>
    <property type="molecule type" value="Genomic_DNA"/>
</dbReference>
<feature type="region of interest" description="Disordered" evidence="1">
    <location>
        <begin position="1"/>
        <end position="25"/>
    </location>
</feature>